<evidence type="ECO:0000313" key="2">
    <source>
        <dbReference type="Proteomes" id="UP000007431"/>
    </source>
</evidence>
<keyword evidence="2" id="KW-1185">Reference proteome</keyword>
<evidence type="ECO:0000313" key="1">
    <source>
        <dbReference type="EMBL" id="EFI99010.1"/>
    </source>
</evidence>
<dbReference type="InParanoid" id="D8Q0C8"/>
<name>D8Q0C8_SCHCM</name>
<protein>
    <submittedName>
        <fullName evidence="1">Expressed protein</fullName>
    </submittedName>
</protein>
<dbReference type="VEuPathDB" id="FungiDB:SCHCODRAFT_02533110"/>
<dbReference type="AlphaFoldDB" id="D8Q0C8"/>
<dbReference type="EMBL" id="GL377304">
    <property type="protein sequence ID" value="EFI99010.1"/>
    <property type="molecule type" value="Genomic_DNA"/>
</dbReference>
<reference evidence="1 2" key="1">
    <citation type="journal article" date="2010" name="Nat. Biotechnol.">
        <title>Genome sequence of the model mushroom Schizophyllum commune.</title>
        <authorList>
            <person name="Ohm R.A."/>
            <person name="de Jong J.F."/>
            <person name="Lugones L.G."/>
            <person name="Aerts A."/>
            <person name="Kothe E."/>
            <person name="Stajich J.E."/>
            <person name="de Vries R.P."/>
            <person name="Record E."/>
            <person name="Levasseur A."/>
            <person name="Baker S.E."/>
            <person name="Bartholomew K.A."/>
            <person name="Coutinho P.M."/>
            <person name="Erdmann S."/>
            <person name="Fowler T.J."/>
            <person name="Gathman A.C."/>
            <person name="Lombard V."/>
            <person name="Henrissat B."/>
            <person name="Knabe N."/>
            <person name="Kuees U."/>
            <person name="Lilly W.W."/>
            <person name="Lindquist E."/>
            <person name="Lucas S."/>
            <person name="Magnuson J.K."/>
            <person name="Piumi F."/>
            <person name="Raudaskoski M."/>
            <person name="Salamov A."/>
            <person name="Schmutz J."/>
            <person name="Schwarze F.W.M.R."/>
            <person name="vanKuyk P.A."/>
            <person name="Horton J.S."/>
            <person name="Grigoriev I.V."/>
            <person name="Woesten H.A.B."/>
        </authorList>
    </citation>
    <scope>NUCLEOTIDE SEQUENCE [LARGE SCALE GENOMIC DNA]</scope>
    <source>
        <strain evidence="2">H4-8 / FGSC 9210</strain>
    </source>
</reference>
<accession>D8Q0C8</accession>
<gene>
    <name evidence="1" type="ORF">SCHCODRAFT_84815</name>
</gene>
<dbReference type="Proteomes" id="UP000007431">
    <property type="component" value="Unassembled WGS sequence"/>
</dbReference>
<sequence length="205" mass="22466">MTRTPLSFSGGLPFPALKTLKMTYHASRLCVYIGAPNLTTVSLRGCAFSTRGRDAFDMNAFYNMLLHPPSRASLTSVTLSNFAGAMDPLINCLDVMPVVSYLEIENAGREVPRGNILLRPLLGALIRGKDGDAQSTERLPRLTTLVMKFNGHGCAGVDLLRMIVSSRATTDMYEGKELLGLERFETDLGQDWARPLASDLKELIV</sequence>
<organism evidence="2">
    <name type="scientific">Schizophyllum commune (strain H4-8 / FGSC 9210)</name>
    <name type="common">Split gill fungus</name>
    <dbReference type="NCBI Taxonomy" id="578458"/>
    <lineage>
        <taxon>Eukaryota</taxon>
        <taxon>Fungi</taxon>
        <taxon>Dikarya</taxon>
        <taxon>Basidiomycota</taxon>
        <taxon>Agaricomycotina</taxon>
        <taxon>Agaricomycetes</taxon>
        <taxon>Agaricomycetidae</taxon>
        <taxon>Agaricales</taxon>
        <taxon>Schizophyllaceae</taxon>
        <taxon>Schizophyllum</taxon>
    </lineage>
</organism>
<dbReference type="HOGENOM" id="CLU_1338194_0_0_1"/>
<proteinExistence type="predicted"/>